<dbReference type="Proteomes" id="UP000607653">
    <property type="component" value="Unassembled WGS sequence"/>
</dbReference>
<evidence type="ECO:0000313" key="2">
    <source>
        <dbReference type="Proteomes" id="UP000607653"/>
    </source>
</evidence>
<evidence type="ECO:0000313" key="1">
    <source>
        <dbReference type="EMBL" id="DAD28163.1"/>
    </source>
</evidence>
<reference evidence="1 2" key="1">
    <citation type="journal article" date="2020" name="Mol. Biol. Evol.">
        <title>Distinct Expression and Methylation Patterns for Genes with Different Fates following a Single Whole-Genome Duplication in Flowering Plants.</title>
        <authorList>
            <person name="Shi T."/>
            <person name="Rahmani R.S."/>
            <person name="Gugger P.F."/>
            <person name="Wang M."/>
            <person name="Li H."/>
            <person name="Zhang Y."/>
            <person name="Li Z."/>
            <person name="Wang Q."/>
            <person name="Van de Peer Y."/>
            <person name="Marchal K."/>
            <person name="Chen J."/>
        </authorList>
    </citation>
    <scope>NUCLEOTIDE SEQUENCE [LARGE SCALE GENOMIC DNA]</scope>
    <source>
        <tissue evidence="1">Leaf</tissue>
    </source>
</reference>
<protein>
    <submittedName>
        <fullName evidence="1">Uncharacterized protein</fullName>
    </submittedName>
</protein>
<dbReference type="EMBL" id="DUZY01000002">
    <property type="protein sequence ID" value="DAD28163.1"/>
    <property type="molecule type" value="Genomic_DNA"/>
</dbReference>
<comment type="caution">
    <text evidence="1">The sequence shown here is derived from an EMBL/GenBank/DDBJ whole genome shotgun (WGS) entry which is preliminary data.</text>
</comment>
<keyword evidence="2" id="KW-1185">Reference proteome</keyword>
<accession>A0A822Y7Z2</accession>
<proteinExistence type="predicted"/>
<gene>
    <name evidence="1" type="ORF">HUJ06_029631</name>
</gene>
<sequence length="140" mass="15802">MYLLHLSLLLLLLSLSLLLILLPPFFFFSITSVAAADLNPPMFSMETGSMATITGSVEIVSWEHRQKLHHRLRQPSASFAWEQRQKVKNRTGSAKASSPALAWFQSSPETYNPQRCGFNLHRNPPVSAMVSTGYIRDDRK</sequence>
<organism evidence="1 2">
    <name type="scientific">Nelumbo nucifera</name>
    <name type="common">Sacred lotus</name>
    <dbReference type="NCBI Taxonomy" id="4432"/>
    <lineage>
        <taxon>Eukaryota</taxon>
        <taxon>Viridiplantae</taxon>
        <taxon>Streptophyta</taxon>
        <taxon>Embryophyta</taxon>
        <taxon>Tracheophyta</taxon>
        <taxon>Spermatophyta</taxon>
        <taxon>Magnoliopsida</taxon>
        <taxon>Proteales</taxon>
        <taxon>Nelumbonaceae</taxon>
        <taxon>Nelumbo</taxon>
    </lineage>
</organism>
<dbReference type="AlphaFoldDB" id="A0A822Y7Z2"/>
<name>A0A822Y7Z2_NELNU</name>